<dbReference type="CDD" id="cd00167">
    <property type="entry name" value="SANT"/>
    <property type="match status" value="1"/>
</dbReference>
<dbReference type="SUPFAM" id="SSF46689">
    <property type="entry name" value="Homeodomain-like"/>
    <property type="match status" value="1"/>
</dbReference>
<dbReference type="Pfam" id="PF13921">
    <property type="entry name" value="Myb_DNA-bind_6"/>
    <property type="match status" value="1"/>
</dbReference>
<dbReference type="PROSITE" id="PS50090">
    <property type="entry name" value="MYB_LIKE"/>
    <property type="match status" value="2"/>
</dbReference>
<dbReference type="InterPro" id="IPR001005">
    <property type="entry name" value="SANT/Myb"/>
</dbReference>
<sequence length="609" mass="70805">MHTKSLAVLRKQCMKRKATNSEIYGQMQAVFVKIDKSPVSMDEDEAVKNVTQKKEKKIKEGRNINDVDAIEHVQVSGKYEVAEIKRDRKKDKVKKIKKGTDFMADSNQSTEEGELLTVAYGEEDGNGGAMDNVERKRKKRGKNKTSNTKDVEGDENNKKTLESVANKEGKKKKLKRKRENEDLEEAEKEFSRNCKSRERKKEKKMNKHDEGDSSLLQQENVPDKELAKHDSNGLIQRDQVEYAKKKKKKTKKKKHTQLIGRNGFDDLQDYVVECEKKEKKKRTKSNDATPIKSKKKVRFSNEDEFFPIPGNSNTKKVNDGEESLVRGKRFTPEEDEIIRDAVSHYIGKNALGDRGVDMVLNCQKYRKLRGCWKEIAYAIPHRPRRSVYYRAQKLFCMGENRKYTQEEYDMIMKYQAEHGSTEWRTLADQLGKFSVHVANTWRRIKLSTRKRGRWSQDEYQKLFDLVNVDLQAKISEPKISRHGMLRDNIAWTAISDVLCTRLQKDCCLKWYRQLTSRMVAEGEWADSDDYRLIGALYSLDATCIEDVEWDGLVEGRTGDVCRKRWGQMVLHIGKHGHKSFAEQVEVLAQRYCPSLLEAREIWDSKPRVP</sequence>
<evidence type="ECO:0000313" key="3">
    <source>
        <dbReference type="EMBL" id="KAL3653103.1"/>
    </source>
</evidence>
<feature type="compositionally biased region" description="Basic and acidic residues" evidence="1">
    <location>
        <begin position="221"/>
        <end position="231"/>
    </location>
</feature>
<dbReference type="SMART" id="SM00717">
    <property type="entry name" value="SANT"/>
    <property type="match status" value="3"/>
</dbReference>
<organism evidence="3 4">
    <name type="scientific">Castilleja foliolosa</name>
    <dbReference type="NCBI Taxonomy" id="1961234"/>
    <lineage>
        <taxon>Eukaryota</taxon>
        <taxon>Viridiplantae</taxon>
        <taxon>Streptophyta</taxon>
        <taxon>Embryophyta</taxon>
        <taxon>Tracheophyta</taxon>
        <taxon>Spermatophyta</taxon>
        <taxon>Magnoliopsida</taxon>
        <taxon>eudicotyledons</taxon>
        <taxon>Gunneridae</taxon>
        <taxon>Pentapetalae</taxon>
        <taxon>asterids</taxon>
        <taxon>lamiids</taxon>
        <taxon>Lamiales</taxon>
        <taxon>Orobanchaceae</taxon>
        <taxon>Pedicularideae</taxon>
        <taxon>Castillejinae</taxon>
        <taxon>Castilleja</taxon>
    </lineage>
</organism>
<comment type="caution">
    <text evidence="3">The sequence shown here is derived from an EMBL/GenBank/DDBJ whole genome shotgun (WGS) entry which is preliminary data.</text>
</comment>
<reference evidence="4" key="1">
    <citation type="journal article" date="2024" name="IScience">
        <title>Strigolactones Initiate the Formation of Haustorium-like Structures in Castilleja.</title>
        <authorList>
            <person name="Buerger M."/>
            <person name="Peterson D."/>
            <person name="Chory J."/>
        </authorList>
    </citation>
    <scope>NUCLEOTIDE SEQUENCE [LARGE SCALE GENOMIC DNA]</scope>
</reference>
<feature type="compositionally biased region" description="Basic residues" evidence="1">
    <location>
        <begin position="244"/>
        <end position="256"/>
    </location>
</feature>
<feature type="region of interest" description="Disordered" evidence="1">
    <location>
        <begin position="98"/>
        <end position="256"/>
    </location>
</feature>
<name>A0ABD3EFK5_9LAMI</name>
<accession>A0ABD3EFK5</accession>
<feature type="compositionally biased region" description="Basic and acidic residues" evidence="1">
    <location>
        <begin position="147"/>
        <end position="168"/>
    </location>
</feature>
<feature type="domain" description="Myb-like" evidence="2">
    <location>
        <begin position="516"/>
        <end position="569"/>
    </location>
</feature>
<dbReference type="PANTHER" id="PTHR47430">
    <property type="entry name" value="GB|AAC33480.1"/>
    <property type="match status" value="1"/>
</dbReference>
<gene>
    <name evidence="3" type="ORF">CASFOL_002784</name>
</gene>
<dbReference type="PANTHER" id="PTHR47430:SF4">
    <property type="entry name" value="GB|AAC33480.1"/>
    <property type="match status" value="1"/>
</dbReference>
<dbReference type="AlphaFoldDB" id="A0ABD3EFK5"/>
<protein>
    <recommendedName>
        <fullName evidence="2">Myb-like domain-containing protein</fullName>
    </recommendedName>
</protein>
<feature type="compositionally biased region" description="Basic residues" evidence="1">
    <location>
        <begin position="197"/>
        <end position="206"/>
    </location>
</feature>
<dbReference type="Gene3D" id="1.10.10.60">
    <property type="entry name" value="Homeodomain-like"/>
    <property type="match status" value="1"/>
</dbReference>
<dbReference type="InterPro" id="IPR009057">
    <property type="entry name" value="Homeodomain-like_sf"/>
</dbReference>
<proteinExistence type="predicted"/>
<feature type="domain" description="Myb-like" evidence="2">
    <location>
        <begin position="446"/>
        <end position="514"/>
    </location>
</feature>
<evidence type="ECO:0000256" key="1">
    <source>
        <dbReference type="SAM" id="MobiDB-lite"/>
    </source>
</evidence>
<evidence type="ECO:0000313" key="4">
    <source>
        <dbReference type="Proteomes" id="UP001632038"/>
    </source>
</evidence>
<keyword evidence="4" id="KW-1185">Reference proteome</keyword>
<dbReference type="Proteomes" id="UP001632038">
    <property type="component" value="Unassembled WGS sequence"/>
</dbReference>
<dbReference type="EMBL" id="JAVIJP010000005">
    <property type="protein sequence ID" value="KAL3653103.1"/>
    <property type="molecule type" value="Genomic_DNA"/>
</dbReference>
<evidence type="ECO:0000259" key="2">
    <source>
        <dbReference type="PROSITE" id="PS50090"/>
    </source>
</evidence>